<organism evidence="1 2">
    <name type="scientific">Panicum hallii var. hallii</name>
    <dbReference type="NCBI Taxonomy" id="1504633"/>
    <lineage>
        <taxon>Eukaryota</taxon>
        <taxon>Viridiplantae</taxon>
        <taxon>Streptophyta</taxon>
        <taxon>Embryophyta</taxon>
        <taxon>Tracheophyta</taxon>
        <taxon>Spermatophyta</taxon>
        <taxon>Magnoliopsida</taxon>
        <taxon>Liliopsida</taxon>
        <taxon>Poales</taxon>
        <taxon>Poaceae</taxon>
        <taxon>PACMAD clade</taxon>
        <taxon>Panicoideae</taxon>
        <taxon>Panicodae</taxon>
        <taxon>Paniceae</taxon>
        <taxon>Panicinae</taxon>
        <taxon>Panicum</taxon>
        <taxon>Panicum sect. Panicum</taxon>
    </lineage>
</organism>
<gene>
    <name evidence="1" type="ORF">GQ55_6G089800</name>
</gene>
<dbReference type="AlphaFoldDB" id="A0A2T7D5D7"/>
<name>A0A2T7D5D7_9POAL</name>
<protein>
    <submittedName>
        <fullName evidence="1">Uncharacterized protein</fullName>
    </submittedName>
</protein>
<keyword evidence="2" id="KW-1185">Reference proteome</keyword>
<proteinExistence type="predicted"/>
<reference evidence="1 2" key="1">
    <citation type="submission" date="2018-04" db="EMBL/GenBank/DDBJ databases">
        <title>WGS assembly of Panicum hallii var. hallii HAL2.</title>
        <authorList>
            <person name="Lovell J."/>
            <person name="Jenkins J."/>
            <person name="Lowry D."/>
            <person name="Mamidi S."/>
            <person name="Sreedasyam A."/>
            <person name="Weng X."/>
            <person name="Barry K."/>
            <person name="Bonette J."/>
            <person name="Campitelli B."/>
            <person name="Daum C."/>
            <person name="Gordon S."/>
            <person name="Gould B."/>
            <person name="Lipzen A."/>
            <person name="MacQueen A."/>
            <person name="Palacio-Mejia J."/>
            <person name="Plott C."/>
            <person name="Shakirov E."/>
            <person name="Shu S."/>
            <person name="Yoshinaga Y."/>
            <person name="Zane M."/>
            <person name="Rokhsar D."/>
            <person name="Grimwood J."/>
            <person name="Schmutz J."/>
            <person name="Juenger T."/>
        </authorList>
    </citation>
    <scope>NUCLEOTIDE SEQUENCE [LARGE SCALE GENOMIC DNA]</scope>
    <source>
        <strain evidence="2">cv. HAL2</strain>
    </source>
</reference>
<dbReference type="Gramene" id="PUZ50807">
    <property type="protein sequence ID" value="PUZ50807"/>
    <property type="gene ID" value="GQ55_6G089800"/>
</dbReference>
<evidence type="ECO:0000313" key="1">
    <source>
        <dbReference type="EMBL" id="PUZ50807.1"/>
    </source>
</evidence>
<dbReference type="EMBL" id="CM009754">
    <property type="protein sequence ID" value="PUZ50807.1"/>
    <property type="molecule type" value="Genomic_DNA"/>
</dbReference>
<accession>A0A2T7D5D7</accession>
<evidence type="ECO:0000313" key="2">
    <source>
        <dbReference type="Proteomes" id="UP000244336"/>
    </source>
</evidence>
<sequence length="179" mass="19911">MASAGADSFMKFWRTEPRRDRDDSSSSTAISIPSGKELSSTLVGQYRISEGARGGFSCCDWSRCHNQSIGYLIASSCLFDDIHIFMQYRDTKDAGLLASAGSKGIKICEVEGEVVYLLDPSATAVERGPPVKRGKKSTIGKDATKRMGYHRLPAYPFILYGTMWICIEWIKFPKTSYPR</sequence>
<dbReference type="Proteomes" id="UP000244336">
    <property type="component" value="Chromosome 6"/>
</dbReference>